<organism evidence="1 2">
    <name type="scientific">Aegilops tauschii subsp. strangulata</name>
    <name type="common">Goatgrass</name>
    <dbReference type="NCBI Taxonomy" id="200361"/>
    <lineage>
        <taxon>Eukaryota</taxon>
        <taxon>Viridiplantae</taxon>
        <taxon>Streptophyta</taxon>
        <taxon>Embryophyta</taxon>
        <taxon>Tracheophyta</taxon>
        <taxon>Spermatophyta</taxon>
        <taxon>Magnoliopsida</taxon>
        <taxon>Liliopsida</taxon>
        <taxon>Poales</taxon>
        <taxon>Poaceae</taxon>
        <taxon>BOP clade</taxon>
        <taxon>Pooideae</taxon>
        <taxon>Triticodae</taxon>
        <taxon>Triticeae</taxon>
        <taxon>Triticinae</taxon>
        <taxon>Aegilops</taxon>
    </lineage>
</organism>
<dbReference type="EnsemblPlants" id="AET6Gv20694500.3">
    <property type="protein sequence ID" value="AET6Gv20694500.3"/>
    <property type="gene ID" value="AET6Gv20694500"/>
</dbReference>
<protein>
    <submittedName>
        <fullName evidence="1">Uncharacterized protein</fullName>
    </submittedName>
</protein>
<reference evidence="1" key="5">
    <citation type="journal article" date="2021" name="G3 (Bethesda)">
        <title>Aegilops tauschii genome assembly Aet v5.0 features greater sequence contiguity and improved annotation.</title>
        <authorList>
            <person name="Wang L."/>
            <person name="Zhu T."/>
            <person name="Rodriguez J.C."/>
            <person name="Deal K.R."/>
            <person name="Dubcovsky J."/>
            <person name="McGuire P.E."/>
            <person name="Lux T."/>
            <person name="Spannagl M."/>
            <person name="Mayer K.F.X."/>
            <person name="Baldrich P."/>
            <person name="Meyers B.C."/>
            <person name="Huo N."/>
            <person name="Gu Y.Q."/>
            <person name="Zhou H."/>
            <person name="Devos K.M."/>
            <person name="Bennetzen J.L."/>
            <person name="Unver T."/>
            <person name="Budak H."/>
            <person name="Gulick P.J."/>
            <person name="Galiba G."/>
            <person name="Kalapos B."/>
            <person name="Nelson D.R."/>
            <person name="Li P."/>
            <person name="You F.M."/>
            <person name="Luo M.C."/>
            <person name="Dvorak J."/>
        </authorList>
    </citation>
    <scope>NUCLEOTIDE SEQUENCE [LARGE SCALE GENOMIC DNA]</scope>
    <source>
        <strain evidence="1">cv. AL8/78</strain>
    </source>
</reference>
<reference evidence="1" key="4">
    <citation type="submission" date="2019-03" db="UniProtKB">
        <authorList>
            <consortium name="EnsemblPlants"/>
        </authorList>
    </citation>
    <scope>IDENTIFICATION</scope>
</reference>
<accession>A0A453PDH0</accession>
<keyword evidence="2" id="KW-1185">Reference proteome</keyword>
<proteinExistence type="predicted"/>
<reference evidence="2" key="1">
    <citation type="journal article" date="2014" name="Science">
        <title>Ancient hybridizations among the ancestral genomes of bread wheat.</title>
        <authorList>
            <consortium name="International Wheat Genome Sequencing Consortium,"/>
            <person name="Marcussen T."/>
            <person name="Sandve S.R."/>
            <person name="Heier L."/>
            <person name="Spannagl M."/>
            <person name="Pfeifer M."/>
            <person name="Jakobsen K.S."/>
            <person name="Wulff B.B."/>
            <person name="Steuernagel B."/>
            <person name="Mayer K.F."/>
            <person name="Olsen O.A."/>
        </authorList>
    </citation>
    <scope>NUCLEOTIDE SEQUENCE [LARGE SCALE GENOMIC DNA]</scope>
    <source>
        <strain evidence="2">cv. AL8/78</strain>
    </source>
</reference>
<dbReference type="AlphaFoldDB" id="A0A453PDH0"/>
<dbReference type="Gramene" id="AET6Gv20694500.3">
    <property type="protein sequence ID" value="AET6Gv20694500.3"/>
    <property type="gene ID" value="AET6Gv20694500"/>
</dbReference>
<reference evidence="1" key="3">
    <citation type="journal article" date="2017" name="Nature">
        <title>Genome sequence of the progenitor of the wheat D genome Aegilops tauschii.</title>
        <authorList>
            <person name="Luo M.C."/>
            <person name="Gu Y.Q."/>
            <person name="Puiu D."/>
            <person name="Wang H."/>
            <person name="Twardziok S.O."/>
            <person name="Deal K.R."/>
            <person name="Huo N."/>
            <person name="Zhu T."/>
            <person name="Wang L."/>
            <person name="Wang Y."/>
            <person name="McGuire P.E."/>
            <person name="Liu S."/>
            <person name="Long H."/>
            <person name="Ramasamy R.K."/>
            <person name="Rodriguez J.C."/>
            <person name="Van S.L."/>
            <person name="Yuan L."/>
            <person name="Wang Z."/>
            <person name="Xia Z."/>
            <person name="Xiao L."/>
            <person name="Anderson O.D."/>
            <person name="Ouyang S."/>
            <person name="Liang Y."/>
            <person name="Zimin A.V."/>
            <person name="Pertea G."/>
            <person name="Qi P."/>
            <person name="Bennetzen J.L."/>
            <person name="Dai X."/>
            <person name="Dawson M.W."/>
            <person name="Muller H.G."/>
            <person name="Kugler K."/>
            <person name="Rivarola-Duarte L."/>
            <person name="Spannagl M."/>
            <person name="Mayer K.F.X."/>
            <person name="Lu F.H."/>
            <person name="Bevan M.W."/>
            <person name="Leroy P."/>
            <person name="Li P."/>
            <person name="You F.M."/>
            <person name="Sun Q."/>
            <person name="Liu Z."/>
            <person name="Lyons E."/>
            <person name="Wicker T."/>
            <person name="Salzberg S.L."/>
            <person name="Devos K.M."/>
            <person name="Dvorak J."/>
        </authorList>
    </citation>
    <scope>NUCLEOTIDE SEQUENCE [LARGE SCALE GENOMIC DNA]</scope>
    <source>
        <strain evidence="1">cv. AL8/78</strain>
    </source>
</reference>
<sequence>KIFTLPLPGQNPSPLPQSDICSPPSRAFPLPPHLFHGALTYPSSNPTQCSSKISPVLHHRCSPP</sequence>
<evidence type="ECO:0000313" key="1">
    <source>
        <dbReference type="EnsemblPlants" id="AET6Gv20694500.3"/>
    </source>
</evidence>
<evidence type="ECO:0000313" key="2">
    <source>
        <dbReference type="Proteomes" id="UP000015105"/>
    </source>
</evidence>
<name>A0A453PDH0_AEGTS</name>
<reference evidence="2" key="2">
    <citation type="journal article" date="2017" name="Nat. Plants">
        <title>The Aegilops tauschii genome reveals multiple impacts of transposons.</title>
        <authorList>
            <person name="Zhao G."/>
            <person name="Zou C."/>
            <person name="Li K."/>
            <person name="Wang K."/>
            <person name="Li T."/>
            <person name="Gao L."/>
            <person name="Zhang X."/>
            <person name="Wang H."/>
            <person name="Yang Z."/>
            <person name="Liu X."/>
            <person name="Jiang W."/>
            <person name="Mao L."/>
            <person name="Kong X."/>
            <person name="Jiao Y."/>
            <person name="Jia J."/>
        </authorList>
    </citation>
    <scope>NUCLEOTIDE SEQUENCE [LARGE SCALE GENOMIC DNA]</scope>
    <source>
        <strain evidence="2">cv. AL8/78</strain>
    </source>
</reference>
<dbReference type="Proteomes" id="UP000015105">
    <property type="component" value="Chromosome 6D"/>
</dbReference>